<accession>A0A4Y7SYG5</accession>
<proteinExistence type="predicted"/>
<name>A0A4Y7SYG5_COPMI</name>
<evidence type="ECO:0000256" key="1">
    <source>
        <dbReference type="SAM" id="MobiDB-lite"/>
    </source>
</evidence>
<dbReference type="AlphaFoldDB" id="A0A4Y7SYG5"/>
<keyword evidence="3" id="KW-1185">Reference proteome</keyword>
<feature type="compositionally biased region" description="Basic and acidic residues" evidence="1">
    <location>
        <begin position="141"/>
        <end position="150"/>
    </location>
</feature>
<sequence>MPAQLSVTASFTKKVVTQRLRGARGYPRRSPRLIANNAPVPTSPNPLADEKYNASPDGQPSARRSTSGKWPGEDLEWRKSGDGGTDERVSERRDTEVERVEYREGAGTGSGVAAVRSYPDYTGTEEGGHGGLPGHGGRARRREERKEGRRAWRRPRKASVEEAEVKRGGRRGQSRVEVATNLGDRGRAWRSLQESGVEEGGEVDGEVEDRVEIAGELGDAEVGESRVEVEGGRRGCTPTPTTLTSEPIAPTISAFTRAADGKASPGRSGLERLSVREVESGGWGGGGPSGEQREELQDDFYGVRRARTAWRRRWTRSEDDSLGKIEVSSATGPRIRGAVGIDISVAPPAPVRMSDLGHDSALKIMAGAPASFARSSIVKIAASSRVTFEGKKGSDPLGGRGGVFEQRKEQWDKEGAERRRQEERECWDTVRADHAYDTRPANREVIFTISKQKEWMREGVPRTILGWRNNGEESPYQMRPMITLTLRLFTLNYYALVRKHQVDDRSMVATFVGMGHSGAKGVVYGGGETLRPRHPRWRRPEIHEEPSSVGQFSQSLSPRDYFHRRHRTKARKEGPHLVQEGPLSKGAWEYTSARTSLSPLAQTCQFEVVLAKARAKAEKSGEMNTHRRWIGHGKIEKPWMRHSGGSIEPGVYREGVRTLFGTSISKAPRSSPHQLLQYATYPPQPTDPPPSAYPPHGHPAWDDDCVPFEFHSLPDYLKSAGQQFAMSSAILGALSMAYEDPALNTFDCVLDRKLEEIPIEYRDFVVW</sequence>
<feature type="compositionally biased region" description="Basic and acidic residues" evidence="1">
    <location>
        <begin position="71"/>
        <end position="104"/>
    </location>
</feature>
<feature type="compositionally biased region" description="Basic and acidic residues" evidence="1">
    <location>
        <begin position="223"/>
        <end position="233"/>
    </location>
</feature>
<evidence type="ECO:0000313" key="3">
    <source>
        <dbReference type="Proteomes" id="UP000298030"/>
    </source>
</evidence>
<feature type="compositionally biased region" description="Low complexity" evidence="1">
    <location>
        <begin position="235"/>
        <end position="244"/>
    </location>
</feature>
<dbReference type="EMBL" id="QPFP01000044">
    <property type="protein sequence ID" value="TEB26906.1"/>
    <property type="molecule type" value="Genomic_DNA"/>
</dbReference>
<gene>
    <name evidence="2" type="ORF">FA13DRAFT_1712896</name>
</gene>
<feature type="compositionally biased region" description="Basic and acidic residues" evidence="1">
    <location>
        <begin position="158"/>
        <end position="167"/>
    </location>
</feature>
<comment type="caution">
    <text evidence="2">The sequence shown here is derived from an EMBL/GenBank/DDBJ whole genome shotgun (WGS) entry which is preliminary data.</text>
</comment>
<reference evidence="2 3" key="1">
    <citation type="journal article" date="2019" name="Nat. Ecol. Evol.">
        <title>Megaphylogeny resolves global patterns of mushroom evolution.</title>
        <authorList>
            <person name="Varga T."/>
            <person name="Krizsan K."/>
            <person name="Foldi C."/>
            <person name="Dima B."/>
            <person name="Sanchez-Garcia M."/>
            <person name="Sanchez-Ramirez S."/>
            <person name="Szollosi G.J."/>
            <person name="Szarkandi J.G."/>
            <person name="Papp V."/>
            <person name="Albert L."/>
            <person name="Andreopoulos W."/>
            <person name="Angelini C."/>
            <person name="Antonin V."/>
            <person name="Barry K.W."/>
            <person name="Bougher N.L."/>
            <person name="Buchanan P."/>
            <person name="Buyck B."/>
            <person name="Bense V."/>
            <person name="Catcheside P."/>
            <person name="Chovatia M."/>
            <person name="Cooper J."/>
            <person name="Damon W."/>
            <person name="Desjardin D."/>
            <person name="Finy P."/>
            <person name="Geml J."/>
            <person name="Haridas S."/>
            <person name="Hughes K."/>
            <person name="Justo A."/>
            <person name="Karasinski D."/>
            <person name="Kautmanova I."/>
            <person name="Kiss B."/>
            <person name="Kocsube S."/>
            <person name="Kotiranta H."/>
            <person name="LaButti K.M."/>
            <person name="Lechner B.E."/>
            <person name="Liimatainen K."/>
            <person name="Lipzen A."/>
            <person name="Lukacs Z."/>
            <person name="Mihaltcheva S."/>
            <person name="Morgado L.N."/>
            <person name="Niskanen T."/>
            <person name="Noordeloos M.E."/>
            <person name="Ohm R.A."/>
            <person name="Ortiz-Santana B."/>
            <person name="Ovrebo C."/>
            <person name="Racz N."/>
            <person name="Riley R."/>
            <person name="Savchenko A."/>
            <person name="Shiryaev A."/>
            <person name="Soop K."/>
            <person name="Spirin V."/>
            <person name="Szebenyi C."/>
            <person name="Tomsovsky M."/>
            <person name="Tulloss R.E."/>
            <person name="Uehling J."/>
            <person name="Grigoriev I.V."/>
            <person name="Vagvolgyi C."/>
            <person name="Papp T."/>
            <person name="Martin F.M."/>
            <person name="Miettinen O."/>
            <person name="Hibbett D.S."/>
            <person name="Nagy L.G."/>
        </authorList>
    </citation>
    <scope>NUCLEOTIDE SEQUENCE [LARGE SCALE GENOMIC DNA]</scope>
    <source>
        <strain evidence="2 3">FP101781</strain>
    </source>
</reference>
<dbReference type="Proteomes" id="UP000298030">
    <property type="component" value="Unassembled WGS sequence"/>
</dbReference>
<feature type="compositionally biased region" description="Polar residues" evidence="1">
    <location>
        <begin position="56"/>
        <end position="68"/>
    </location>
</feature>
<evidence type="ECO:0000313" key="2">
    <source>
        <dbReference type="EMBL" id="TEB26906.1"/>
    </source>
</evidence>
<feature type="region of interest" description="Disordered" evidence="1">
    <location>
        <begin position="222"/>
        <end position="246"/>
    </location>
</feature>
<feature type="region of interest" description="Disordered" evidence="1">
    <location>
        <begin position="18"/>
        <end position="176"/>
    </location>
</feature>
<organism evidence="2 3">
    <name type="scientific">Coprinellus micaceus</name>
    <name type="common">Glistening ink-cap mushroom</name>
    <name type="synonym">Coprinus micaceus</name>
    <dbReference type="NCBI Taxonomy" id="71717"/>
    <lineage>
        <taxon>Eukaryota</taxon>
        <taxon>Fungi</taxon>
        <taxon>Dikarya</taxon>
        <taxon>Basidiomycota</taxon>
        <taxon>Agaricomycotina</taxon>
        <taxon>Agaricomycetes</taxon>
        <taxon>Agaricomycetidae</taxon>
        <taxon>Agaricales</taxon>
        <taxon>Agaricineae</taxon>
        <taxon>Psathyrellaceae</taxon>
        <taxon>Coprinellus</taxon>
    </lineage>
</organism>
<protein>
    <submittedName>
        <fullName evidence="2">Uncharacterized protein</fullName>
    </submittedName>
</protein>